<gene>
    <name evidence="2" type="ORF">UJA718_LOCUS41771</name>
</gene>
<dbReference type="CDD" id="cd06263">
    <property type="entry name" value="MAM"/>
    <property type="match status" value="1"/>
</dbReference>
<dbReference type="PANTHER" id="PTHR23282">
    <property type="entry name" value="APICAL ENDOSOMAL GLYCOPROTEIN PRECURSOR"/>
    <property type="match status" value="1"/>
</dbReference>
<name>A0A821PZ36_9BILA</name>
<comment type="caution">
    <text evidence="2">The sequence shown here is derived from an EMBL/GenBank/DDBJ whole genome shotgun (WGS) entry which is preliminary data.</text>
</comment>
<feature type="non-terminal residue" evidence="2">
    <location>
        <position position="77"/>
    </location>
</feature>
<organism evidence="2 3">
    <name type="scientific">Rotaria socialis</name>
    <dbReference type="NCBI Taxonomy" id="392032"/>
    <lineage>
        <taxon>Eukaryota</taxon>
        <taxon>Metazoa</taxon>
        <taxon>Spiralia</taxon>
        <taxon>Gnathifera</taxon>
        <taxon>Rotifera</taxon>
        <taxon>Eurotatoria</taxon>
        <taxon>Bdelloidea</taxon>
        <taxon>Philodinida</taxon>
        <taxon>Philodinidae</taxon>
        <taxon>Rotaria</taxon>
    </lineage>
</organism>
<dbReference type="Pfam" id="PF00629">
    <property type="entry name" value="MAM"/>
    <property type="match status" value="1"/>
</dbReference>
<feature type="non-terminal residue" evidence="2">
    <location>
        <position position="1"/>
    </location>
</feature>
<accession>A0A821PZ36</accession>
<evidence type="ECO:0000259" key="1">
    <source>
        <dbReference type="PROSITE" id="PS50060"/>
    </source>
</evidence>
<protein>
    <recommendedName>
        <fullName evidence="1">MAM domain-containing protein</fullName>
    </recommendedName>
</protein>
<dbReference type="PROSITE" id="PS50060">
    <property type="entry name" value="MAM_2"/>
    <property type="match status" value="1"/>
</dbReference>
<evidence type="ECO:0000313" key="2">
    <source>
        <dbReference type="EMBL" id="CAF4812080.1"/>
    </source>
</evidence>
<dbReference type="GO" id="GO:0016020">
    <property type="term" value="C:membrane"/>
    <property type="evidence" value="ECO:0007669"/>
    <property type="project" value="InterPro"/>
</dbReference>
<dbReference type="InterPro" id="IPR051560">
    <property type="entry name" value="MAM_domain-containing"/>
</dbReference>
<dbReference type="AlphaFoldDB" id="A0A821PZ36"/>
<dbReference type="SUPFAM" id="SSF49899">
    <property type="entry name" value="Concanavalin A-like lectins/glucanases"/>
    <property type="match status" value="1"/>
</dbReference>
<dbReference type="InterPro" id="IPR013320">
    <property type="entry name" value="ConA-like_dom_sf"/>
</dbReference>
<reference evidence="2" key="1">
    <citation type="submission" date="2021-02" db="EMBL/GenBank/DDBJ databases">
        <authorList>
            <person name="Nowell W R."/>
        </authorList>
    </citation>
    <scope>NUCLEOTIDE SEQUENCE</scope>
</reference>
<feature type="domain" description="MAM" evidence="1">
    <location>
        <begin position="1"/>
        <end position="77"/>
    </location>
</feature>
<proteinExistence type="predicted"/>
<evidence type="ECO:0000313" key="3">
    <source>
        <dbReference type="Proteomes" id="UP000663873"/>
    </source>
</evidence>
<keyword evidence="3" id="KW-1185">Reference proteome</keyword>
<dbReference type="EMBL" id="CAJOBP010050826">
    <property type="protein sequence ID" value="CAF4812080.1"/>
    <property type="molecule type" value="Genomic_DNA"/>
</dbReference>
<dbReference type="InterPro" id="IPR000998">
    <property type="entry name" value="MAM_dom"/>
</dbReference>
<dbReference type="Proteomes" id="UP000663873">
    <property type="component" value="Unassembled WGS sequence"/>
</dbReference>
<dbReference type="Gene3D" id="2.60.120.200">
    <property type="match status" value="1"/>
</dbReference>
<dbReference type="PANTHER" id="PTHR23282:SF101">
    <property type="entry name" value="MAM DOMAIN-CONTAINING PROTEIN"/>
    <property type="match status" value="1"/>
</dbReference>
<sequence>HTTGSGYYAYIETSFPRLPGERARLISALQFPSSTPRCLTFWYHMYGPDIGALNVFVQTVPISQDNISSALVWTKSG</sequence>